<evidence type="ECO:0000313" key="2">
    <source>
        <dbReference type="Proteomes" id="UP001153076"/>
    </source>
</evidence>
<sequence length="152" mass="17283">MKDENDRLVQGRATYLKKNRHANDSDEKVSISFTSLYSIIKHPQTDKTPLFAEASCSTCLRPTGALRISWSVGGSVANAKRPQRTTCKKSSVNKPNRREDDAIQSINSRRRGNLTIWNVHKDHRVYRPSHQQLYIVSQLRLHQAGRDPAEAC</sequence>
<dbReference type="Proteomes" id="UP001153076">
    <property type="component" value="Unassembled WGS sequence"/>
</dbReference>
<name>A0A9Q1JVQ9_9CARY</name>
<accession>A0A9Q1JVQ9</accession>
<evidence type="ECO:0000313" key="1">
    <source>
        <dbReference type="EMBL" id="KAJ8431755.1"/>
    </source>
</evidence>
<proteinExistence type="predicted"/>
<organism evidence="1 2">
    <name type="scientific">Carnegiea gigantea</name>
    <dbReference type="NCBI Taxonomy" id="171969"/>
    <lineage>
        <taxon>Eukaryota</taxon>
        <taxon>Viridiplantae</taxon>
        <taxon>Streptophyta</taxon>
        <taxon>Embryophyta</taxon>
        <taxon>Tracheophyta</taxon>
        <taxon>Spermatophyta</taxon>
        <taxon>Magnoliopsida</taxon>
        <taxon>eudicotyledons</taxon>
        <taxon>Gunneridae</taxon>
        <taxon>Pentapetalae</taxon>
        <taxon>Caryophyllales</taxon>
        <taxon>Cactineae</taxon>
        <taxon>Cactaceae</taxon>
        <taxon>Cactoideae</taxon>
        <taxon>Echinocereeae</taxon>
        <taxon>Carnegiea</taxon>
    </lineage>
</organism>
<dbReference type="EMBL" id="JAKOGI010000664">
    <property type="protein sequence ID" value="KAJ8431755.1"/>
    <property type="molecule type" value="Genomic_DNA"/>
</dbReference>
<comment type="caution">
    <text evidence="1">The sequence shown here is derived from an EMBL/GenBank/DDBJ whole genome shotgun (WGS) entry which is preliminary data.</text>
</comment>
<reference evidence="1" key="1">
    <citation type="submission" date="2022-04" db="EMBL/GenBank/DDBJ databases">
        <title>Carnegiea gigantea Genome sequencing and assembly v2.</title>
        <authorList>
            <person name="Copetti D."/>
            <person name="Sanderson M.J."/>
            <person name="Burquez A."/>
            <person name="Wojciechowski M.F."/>
        </authorList>
    </citation>
    <scope>NUCLEOTIDE SEQUENCE</scope>
    <source>
        <strain evidence="1">SGP5-SGP5p</strain>
        <tissue evidence="1">Aerial part</tissue>
    </source>
</reference>
<gene>
    <name evidence="1" type="ORF">Cgig2_028972</name>
</gene>
<keyword evidence="2" id="KW-1185">Reference proteome</keyword>
<protein>
    <submittedName>
        <fullName evidence="1">Uncharacterized protein</fullName>
    </submittedName>
</protein>
<dbReference type="AlphaFoldDB" id="A0A9Q1JVQ9"/>